<proteinExistence type="predicted"/>
<dbReference type="InterPro" id="IPR008271">
    <property type="entry name" value="Ser/Thr_kinase_AS"/>
</dbReference>
<evidence type="ECO:0000313" key="4">
    <source>
        <dbReference type="Proteomes" id="UP000730481"/>
    </source>
</evidence>
<comment type="caution">
    <text evidence="3">The sequence shown here is derived from an EMBL/GenBank/DDBJ whole genome shotgun (WGS) entry which is preliminary data.</text>
</comment>
<feature type="domain" description="Protein kinase" evidence="2">
    <location>
        <begin position="147"/>
        <end position="491"/>
    </location>
</feature>
<dbReference type="InterPro" id="IPR011009">
    <property type="entry name" value="Kinase-like_dom_sf"/>
</dbReference>
<name>A0A9P5AK42_9HYPO</name>
<dbReference type="SUPFAM" id="SSF56112">
    <property type="entry name" value="Protein kinase-like (PK-like)"/>
    <property type="match status" value="1"/>
</dbReference>
<evidence type="ECO:0000259" key="2">
    <source>
        <dbReference type="PROSITE" id="PS50011"/>
    </source>
</evidence>
<dbReference type="PROSITE" id="PS50011">
    <property type="entry name" value="PROTEIN_KINASE_DOM"/>
    <property type="match status" value="1"/>
</dbReference>
<keyword evidence="3" id="KW-0808">Transferase</keyword>
<dbReference type="AlphaFoldDB" id="A0A9P5AK42"/>
<dbReference type="GO" id="GO:0005524">
    <property type="term" value="F:ATP binding"/>
    <property type="evidence" value="ECO:0007669"/>
    <property type="project" value="InterPro"/>
</dbReference>
<dbReference type="CDD" id="cd00180">
    <property type="entry name" value="PKc"/>
    <property type="match status" value="1"/>
</dbReference>
<accession>A0A9P5AK42</accession>
<keyword evidence="3" id="KW-0418">Kinase</keyword>
<feature type="compositionally biased region" description="Polar residues" evidence="1">
    <location>
        <begin position="655"/>
        <end position="664"/>
    </location>
</feature>
<protein>
    <submittedName>
        <fullName evidence="3">Serine threonine kinase</fullName>
    </submittedName>
</protein>
<dbReference type="Proteomes" id="UP000730481">
    <property type="component" value="Unassembled WGS sequence"/>
</dbReference>
<dbReference type="Pfam" id="PF00069">
    <property type="entry name" value="Pkinase"/>
    <property type="match status" value="1"/>
</dbReference>
<evidence type="ECO:0000256" key="1">
    <source>
        <dbReference type="SAM" id="MobiDB-lite"/>
    </source>
</evidence>
<dbReference type="OrthoDB" id="9992527at2759"/>
<dbReference type="InterPro" id="IPR000719">
    <property type="entry name" value="Prot_kinase_dom"/>
</dbReference>
<feature type="region of interest" description="Disordered" evidence="1">
    <location>
        <begin position="627"/>
        <end position="664"/>
    </location>
</feature>
<organism evidence="3 4">
    <name type="scientific">Fusarium beomiforme</name>
    <dbReference type="NCBI Taxonomy" id="44412"/>
    <lineage>
        <taxon>Eukaryota</taxon>
        <taxon>Fungi</taxon>
        <taxon>Dikarya</taxon>
        <taxon>Ascomycota</taxon>
        <taxon>Pezizomycotina</taxon>
        <taxon>Sordariomycetes</taxon>
        <taxon>Hypocreomycetidae</taxon>
        <taxon>Hypocreales</taxon>
        <taxon>Nectriaceae</taxon>
        <taxon>Fusarium</taxon>
        <taxon>Fusarium burgessii species complex</taxon>
    </lineage>
</organism>
<reference evidence="3" key="1">
    <citation type="journal article" date="2017" name="Mycologia">
        <title>Fusarium algeriense, sp. nov., a novel toxigenic crown rot pathogen of durum wheat from Algeria is nested in the Fusarium burgessii species complex.</title>
        <authorList>
            <person name="Laraba I."/>
            <person name="Keddad A."/>
            <person name="Boureghda H."/>
            <person name="Abdallah N."/>
            <person name="Vaughan M.M."/>
            <person name="Proctor R.H."/>
            <person name="Busman M."/>
            <person name="O'Donnell K."/>
        </authorList>
    </citation>
    <scope>NUCLEOTIDE SEQUENCE</scope>
    <source>
        <strain evidence="3">NRRL 25174</strain>
    </source>
</reference>
<feature type="region of interest" description="Disordered" evidence="1">
    <location>
        <begin position="548"/>
        <end position="573"/>
    </location>
</feature>
<dbReference type="GO" id="GO:0004674">
    <property type="term" value="F:protein serine/threonine kinase activity"/>
    <property type="evidence" value="ECO:0007669"/>
    <property type="project" value="TreeGrafter"/>
</dbReference>
<gene>
    <name evidence="3" type="ORF">FBEOM_5903</name>
</gene>
<keyword evidence="4" id="KW-1185">Reference proteome</keyword>
<reference evidence="3" key="2">
    <citation type="submission" date="2020-02" db="EMBL/GenBank/DDBJ databases">
        <title>Identification and distribution of gene clusters putatively required for synthesis of sphingolipid metabolism inhibitors in phylogenetically diverse species of the filamentous fungus Fusarium.</title>
        <authorList>
            <person name="Kim H.-S."/>
            <person name="Busman M."/>
            <person name="Brown D.W."/>
            <person name="Divon H."/>
            <person name="Uhlig S."/>
            <person name="Proctor R.H."/>
        </authorList>
    </citation>
    <scope>NUCLEOTIDE SEQUENCE</scope>
    <source>
        <strain evidence="3">NRRL 25174</strain>
    </source>
</reference>
<dbReference type="Gene3D" id="1.10.510.10">
    <property type="entry name" value="Transferase(Phosphotransferase) domain 1"/>
    <property type="match status" value="1"/>
</dbReference>
<dbReference type="PANTHER" id="PTHR24359:SF1">
    <property type="entry name" value="INHIBITOR OF NUCLEAR FACTOR KAPPA-B KINASE EPSILON SUBUNIT HOMOLOG 1-RELATED"/>
    <property type="match status" value="1"/>
</dbReference>
<sequence length="925" mass="105574">MFYPRNHPPDERHREFMRFIQEESQPGLDGNDKVTPFIIPTVTARWWKKGRPQRLSQAIDRNIHVLPTTIEKGYLNIFSILVYIGRTYLIKEFVERGFQDQQLPLLDPRRFGDDPQIKKDMESFCDNQWMFCPLIFSSDTPLDMRKIDRRQILPIQQVSKTTTKTNHSKSIIRVVDLYPECFDRVWSSTNRVVFKEYRTQEREYLREAWNKEYYAFVAIESSDYIVKYLGSFEQNNRCFMILEYASGGSLLDLFKSDQTPKTEEERRYFLHGLMGVIKAIDKIQNLGGGAWNQRRGFAHRDIKPANILVFPGTDGTYSSGFHTKLADFDTATPDRPLDDDEFSFQDNGGNRTYCGSPEASIFYRDQERGLRQVPVASDVWSLGCVISEAIIWVAGGMTALKEAANYRRTEISTHYAFLIDNSFGECFHNGSTVLTCVGKSLSAAVDALRGPISLSRSVCNLLESWMLVPVGQRKSPSDIWKSFEGTYHDHFRHAQASGVYGGPPLPQFDFHGTALTESPKNIAESTFRSYQSPQQRTLSRPEAARPFDTASRNQSIHQRGPLGIDTRMSSSNGTPVDRRFSPLWNHGHTQGIAELEDQSPSLSAVSVNDLNLGAALPPQQHPDIPFAGQAQHCQSTPDVKSPIRTSLDAKRPTPQKHQQNGSSMYPNITIDYVVTHRRNNRERESLDGYEQFSNRMGRRYFVFIIDDSVTMRRREHEVVKVIEVLVWLVRRFHPAGPEIRFTSKPDQRYPMQRRPQIFSQTLKMERFIDPVQKWLSGSEAEKLCNMKLAFNRIFDDLNMVDAKRPTSVIVLTDGIWEGSTSLGQEKGVEACITKVIKRMEKKSLGDTTFTFQFLSFGNDPDGLRRLIYLDDHALYGGDDRNRTDIVDHKSSESNVWAILTGSVSPGNDDTSAGPSTRRQSFSQGE</sequence>
<dbReference type="SMART" id="SM00220">
    <property type="entry name" value="S_TKc"/>
    <property type="match status" value="1"/>
</dbReference>
<evidence type="ECO:0000313" key="3">
    <source>
        <dbReference type="EMBL" id="KAF4340206.1"/>
    </source>
</evidence>
<dbReference type="EMBL" id="PVQB02000246">
    <property type="protein sequence ID" value="KAF4340206.1"/>
    <property type="molecule type" value="Genomic_DNA"/>
</dbReference>
<dbReference type="PROSITE" id="PS00108">
    <property type="entry name" value="PROTEIN_KINASE_ST"/>
    <property type="match status" value="1"/>
</dbReference>
<dbReference type="PANTHER" id="PTHR24359">
    <property type="entry name" value="SERINE/THREONINE-PROTEIN KINASE SBK1"/>
    <property type="match status" value="1"/>
</dbReference>
<feature type="region of interest" description="Disordered" evidence="1">
    <location>
        <begin position="901"/>
        <end position="925"/>
    </location>
</feature>